<dbReference type="EMBL" id="MCFA01000004">
    <property type="protein sequence ID" value="ORY18973.1"/>
    <property type="molecule type" value="Genomic_DNA"/>
</dbReference>
<accession>A0A1Y2A8X6</accession>
<evidence type="ECO:0000313" key="2">
    <source>
        <dbReference type="Proteomes" id="UP000193144"/>
    </source>
</evidence>
<protein>
    <submittedName>
        <fullName evidence="1">Uncharacterized protein</fullName>
    </submittedName>
</protein>
<reference evidence="1 2" key="1">
    <citation type="submission" date="2016-07" db="EMBL/GenBank/DDBJ databases">
        <title>Pervasive Adenine N6-methylation of Active Genes in Fungi.</title>
        <authorList>
            <consortium name="DOE Joint Genome Institute"/>
            <person name="Mondo S.J."/>
            <person name="Dannebaum R.O."/>
            <person name="Kuo R.C."/>
            <person name="Labutti K."/>
            <person name="Haridas S."/>
            <person name="Kuo A."/>
            <person name="Salamov A."/>
            <person name="Ahrendt S.R."/>
            <person name="Lipzen A."/>
            <person name="Sullivan W."/>
            <person name="Andreopoulos W.B."/>
            <person name="Clum A."/>
            <person name="Lindquist E."/>
            <person name="Daum C."/>
            <person name="Ramamoorthy G.K."/>
            <person name="Gryganskyi A."/>
            <person name="Culley D."/>
            <person name="Magnuson J.K."/>
            <person name="James T.Y."/>
            <person name="O'Malley M.A."/>
            <person name="Stajich J.E."/>
            <person name="Spatafora J.W."/>
            <person name="Visel A."/>
            <person name="Grigoriev I.V."/>
        </authorList>
    </citation>
    <scope>NUCLEOTIDE SEQUENCE [LARGE SCALE GENOMIC DNA]</scope>
    <source>
        <strain evidence="1 2">CBS 115471</strain>
    </source>
</reference>
<dbReference type="Proteomes" id="UP000193144">
    <property type="component" value="Unassembled WGS sequence"/>
</dbReference>
<sequence length="61" mass="6656">MTVYSVVSPETVSRLPQPPGIISGKSSSFGQMQLFGQQNTILSPFLGVNFRPLWVGGSQDW</sequence>
<keyword evidence="2" id="KW-1185">Reference proteome</keyword>
<dbReference type="AlphaFoldDB" id="A0A1Y2A8X6"/>
<gene>
    <name evidence="1" type="ORF">BCR34DRAFT_553032</name>
</gene>
<organism evidence="1 2">
    <name type="scientific">Clohesyomyces aquaticus</name>
    <dbReference type="NCBI Taxonomy" id="1231657"/>
    <lineage>
        <taxon>Eukaryota</taxon>
        <taxon>Fungi</taxon>
        <taxon>Dikarya</taxon>
        <taxon>Ascomycota</taxon>
        <taxon>Pezizomycotina</taxon>
        <taxon>Dothideomycetes</taxon>
        <taxon>Pleosporomycetidae</taxon>
        <taxon>Pleosporales</taxon>
        <taxon>Lindgomycetaceae</taxon>
        <taxon>Clohesyomyces</taxon>
    </lineage>
</organism>
<proteinExistence type="predicted"/>
<comment type="caution">
    <text evidence="1">The sequence shown here is derived from an EMBL/GenBank/DDBJ whole genome shotgun (WGS) entry which is preliminary data.</text>
</comment>
<evidence type="ECO:0000313" key="1">
    <source>
        <dbReference type="EMBL" id="ORY18973.1"/>
    </source>
</evidence>
<name>A0A1Y2A8X6_9PLEO</name>